<comment type="caution">
    <text evidence="2">The sequence shown here is derived from an EMBL/GenBank/DDBJ whole genome shotgun (WGS) entry which is preliminary data.</text>
</comment>
<dbReference type="PANTHER" id="PTHR40861">
    <property type="entry name" value="DUF2183 DOMAIN-CONTAINING PROTEIN"/>
    <property type="match status" value="1"/>
</dbReference>
<feature type="compositionally biased region" description="Low complexity" evidence="1">
    <location>
        <begin position="727"/>
        <end position="739"/>
    </location>
</feature>
<feature type="region of interest" description="Disordered" evidence="1">
    <location>
        <begin position="683"/>
        <end position="761"/>
    </location>
</feature>
<feature type="region of interest" description="Disordered" evidence="1">
    <location>
        <begin position="333"/>
        <end position="384"/>
    </location>
</feature>
<reference evidence="2 3" key="1">
    <citation type="journal article" date="2024" name="Nat. Commun.">
        <title>Phylogenomics reveals the evolutionary origins of lichenization in chlorophyte algae.</title>
        <authorList>
            <person name="Puginier C."/>
            <person name="Libourel C."/>
            <person name="Otte J."/>
            <person name="Skaloud P."/>
            <person name="Haon M."/>
            <person name="Grisel S."/>
            <person name="Petersen M."/>
            <person name="Berrin J.G."/>
            <person name="Delaux P.M."/>
            <person name="Dal Grande F."/>
            <person name="Keller J."/>
        </authorList>
    </citation>
    <scope>NUCLEOTIDE SEQUENCE [LARGE SCALE GENOMIC DNA]</scope>
    <source>
        <strain evidence="2 3">SAG 2043</strain>
    </source>
</reference>
<feature type="compositionally biased region" description="Basic residues" evidence="1">
    <location>
        <begin position="751"/>
        <end position="761"/>
    </location>
</feature>
<dbReference type="EMBL" id="JALJOR010000010">
    <property type="protein sequence ID" value="KAK9810420.1"/>
    <property type="molecule type" value="Genomic_DNA"/>
</dbReference>
<evidence type="ECO:0008006" key="4">
    <source>
        <dbReference type="Google" id="ProtNLM"/>
    </source>
</evidence>
<keyword evidence="3" id="KW-1185">Reference proteome</keyword>
<evidence type="ECO:0000256" key="1">
    <source>
        <dbReference type="SAM" id="MobiDB-lite"/>
    </source>
</evidence>
<dbReference type="PANTHER" id="PTHR40861:SF1">
    <property type="entry name" value="PHOSPHATIDATE PHOSPHATASE APP1 CATALYTIC DOMAIN-CONTAINING PROTEIN"/>
    <property type="match status" value="1"/>
</dbReference>
<sequence length="761" mass="83322">MELLVIRFLNIGPPLLLLAYVGSDKSRLHVSRSSRRMIWAIGAVWICWMLTRETNWWLVISAVIAASIVEDTSNSNNLTPFSAKAAATVQGSPEAEGKADLVMATVAKITLGRAYTADMSQLLSRMSGRLAKQRASLHEVLRTAEADELNYILVTINMAAFVEVAKQDTMTMLCSPDHRLPHLTTLSRAALVDALQKVGLRYRTQRQCWARNICLSTHGTQLTQLKAFLDDGGDYHNVYKLLYSDMQGAYQKELLQHISTAGQEALQEHRQKHPRGPPGVALKIVSDVDDTLLCSGGFPGGRDKRYPTKCVYPGVLALYSELDIGYAMRTKEAAVHRHHHGHPTSRPPGGPPPSQPQPITAPPRSVSGSLARPSPGREHDGAEQAAHLLKRNLWQLDGTLDSGMAEGGMTGGEANDDLRTAARPAGREHQDGVHLVFLSARPETYKGMTEAGTFADVFSPMLRRGNLFCAPVLLLGSFSSTPRAIWQYLCSNKSGSPKTLNMQFCVELARKKISRFREYAALYPECSWLFMGDNGQGDILCAEELNSMLTPGAGESSRLLASLIHRVSPIMSTVSRCAGTRADKAGRLANWRDRNIFLHRTHVGMAVQARTLGFIDDVGLQRVVLDACNDLRWARARYGLQHIDWARVVRQLNQDILAANNYLEPDNRVSPIQLPEAEVLARAKASTCPHNPTPGQSPSSGRRWLPSRLRRGPNAELLAGAGGASDGGAECSGESGADSPVVQTHSVGHGKLFHSRRRLFG</sequence>
<accession>A0AAW1PKT0</accession>
<organism evidence="2 3">
    <name type="scientific">[Myrmecia] bisecta</name>
    <dbReference type="NCBI Taxonomy" id="41462"/>
    <lineage>
        <taxon>Eukaryota</taxon>
        <taxon>Viridiplantae</taxon>
        <taxon>Chlorophyta</taxon>
        <taxon>core chlorophytes</taxon>
        <taxon>Trebouxiophyceae</taxon>
        <taxon>Trebouxiales</taxon>
        <taxon>Trebouxiaceae</taxon>
        <taxon>Myrmecia</taxon>
    </lineage>
</organism>
<evidence type="ECO:0000313" key="2">
    <source>
        <dbReference type="EMBL" id="KAK9810420.1"/>
    </source>
</evidence>
<feature type="compositionally biased region" description="Polar residues" evidence="1">
    <location>
        <begin position="688"/>
        <end position="700"/>
    </location>
</feature>
<feature type="compositionally biased region" description="Pro residues" evidence="1">
    <location>
        <begin position="345"/>
        <end position="361"/>
    </location>
</feature>
<gene>
    <name evidence="2" type="ORF">WJX72_010416</name>
</gene>
<proteinExistence type="predicted"/>
<name>A0AAW1PKT0_9CHLO</name>
<evidence type="ECO:0000313" key="3">
    <source>
        <dbReference type="Proteomes" id="UP001489004"/>
    </source>
</evidence>
<dbReference type="AlphaFoldDB" id="A0AAW1PKT0"/>
<dbReference type="Proteomes" id="UP001489004">
    <property type="component" value="Unassembled WGS sequence"/>
</dbReference>
<protein>
    <recommendedName>
        <fullName evidence="4">Phosphatidate phosphatase APP1 catalytic domain-containing protein</fullName>
    </recommendedName>
</protein>